<keyword evidence="9" id="KW-1185">Reference proteome</keyword>
<dbReference type="GO" id="GO:0009927">
    <property type="term" value="F:histidine phosphotransfer kinase activity"/>
    <property type="evidence" value="ECO:0007669"/>
    <property type="project" value="TreeGrafter"/>
</dbReference>
<evidence type="ECO:0000313" key="8">
    <source>
        <dbReference type="EMBL" id="CAG8734687.1"/>
    </source>
</evidence>
<dbReference type="SUPFAM" id="SSF52172">
    <property type="entry name" value="CheY-like"/>
    <property type="match status" value="2"/>
</dbReference>
<keyword evidence="5" id="KW-0597">Phosphoprotein</keyword>
<dbReference type="AlphaFoldDB" id="A0A9N9IHU3"/>
<feature type="domain" description="Response regulatory" evidence="7">
    <location>
        <begin position="175"/>
        <end position="345"/>
    </location>
</feature>
<accession>A0A9N9IHU3</accession>
<dbReference type="PANTHER" id="PTHR43047">
    <property type="entry name" value="TWO-COMPONENT HISTIDINE PROTEIN KINASE"/>
    <property type="match status" value="1"/>
</dbReference>
<dbReference type="PANTHER" id="PTHR43047:SF72">
    <property type="entry name" value="OSMOSENSING HISTIDINE PROTEIN KINASE SLN1"/>
    <property type="match status" value="1"/>
</dbReference>
<dbReference type="Pfam" id="PF00072">
    <property type="entry name" value="Response_reg"/>
    <property type="match status" value="1"/>
</dbReference>
<evidence type="ECO:0000256" key="5">
    <source>
        <dbReference type="PROSITE-ProRule" id="PRU00169"/>
    </source>
</evidence>
<evidence type="ECO:0000256" key="4">
    <source>
        <dbReference type="ARBA" id="ARBA00022777"/>
    </source>
</evidence>
<dbReference type="Proteomes" id="UP000789342">
    <property type="component" value="Unassembled WGS sequence"/>
</dbReference>
<feature type="compositionally biased region" description="Basic and acidic residues" evidence="6">
    <location>
        <begin position="372"/>
        <end position="392"/>
    </location>
</feature>
<evidence type="ECO:0000313" key="9">
    <source>
        <dbReference type="Proteomes" id="UP000789342"/>
    </source>
</evidence>
<feature type="modified residue" description="4-aspartylphosphate" evidence="5">
    <location>
        <position position="236"/>
    </location>
</feature>
<proteinExistence type="predicted"/>
<organism evidence="8 9">
    <name type="scientific">Acaulospora morrowiae</name>
    <dbReference type="NCBI Taxonomy" id="94023"/>
    <lineage>
        <taxon>Eukaryota</taxon>
        <taxon>Fungi</taxon>
        <taxon>Fungi incertae sedis</taxon>
        <taxon>Mucoromycota</taxon>
        <taxon>Glomeromycotina</taxon>
        <taxon>Glomeromycetes</taxon>
        <taxon>Diversisporales</taxon>
        <taxon>Acaulosporaceae</taxon>
        <taxon>Acaulospora</taxon>
    </lineage>
</organism>
<reference evidence="8" key="1">
    <citation type="submission" date="2021-06" db="EMBL/GenBank/DDBJ databases">
        <authorList>
            <person name="Kallberg Y."/>
            <person name="Tangrot J."/>
            <person name="Rosling A."/>
        </authorList>
    </citation>
    <scope>NUCLEOTIDE SEQUENCE</scope>
    <source>
        <strain evidence="8">CL551</strain>
    </source>
</reference>
<evidence type="ECO:0000256" key="6">
    <source>
        <dbReference type="SAM" id="MobiDB-lite"/>
    </source>
</evidence>
<protein>
    <recommendedName>
        <fullName evidence="2">histidine kinase</fullName>
        <ecNumber evidence="2">2.7.13.3</ecNumber>
    </recommendedName>
</protein>
<evidence type="ECO:0000256" key="1">
    <source>
        <dbReference type="ARBA" id="ARBA00000085"/>
    </source>
</evidence>
<dbReference type="InterPro" id="IPR011006">
    <property type="entry name" value="CheY-like_superfamily"/>
</dbReference>
<evidence type="ECO:0000256" key="2">
    <source>
        <dbReference type="ARBA" id="ARBA00012438"/>
    </source>
</evidence>
<comment type="caution">
    <text evidence="8">The sequence shown here is derived from an EMBL/GenBank/DDBJ whole genome shotgun (WGS) entry which is preliminary data.</text>
</comment>
<feature type="non-terminal residue" evidence="8">
    <location>
        <position position="401"/>
    </location>
</feature>
<evidence type="ECO:0000259" key="7">
    <source>
        <dbReference type="PROSITE" id="PS50110"/>
    </source>
</evidence>
<dbReference type="CDD" id="cd17546">
    <property type="entry name" value="REC_hyHK_CKI1_RcsC-like"/>
    <property type="match status" value="1"/>
</dbReference>
<dbReference type="GO" id="GO:0000155">
    <property type="term" value="F:phosphorelay sensor kinase activity"/>
    <property type="evidence" value="ECO:0007669"/>
    <property type="project" value="TreeGrafter"/>
</dbReference>
<dbReference type="OrthoDB" id="21225at2759"/>
<dbReference type="InterPro" id="IPR001789">
    <property type="entry name" value="Sig_transdc_resp-reg_receiver"/>
</dbReference>
<comment type="catalytic activity">
    <reaction evidence="1">
        <text>ATP + protein L-histidine = ADP + protein N-phospho-L-histidine.</text>
        <dbReference type="EC" id="2.7.13.3"/>
    </reaction>
</comment>
<dbReference type="GO" id="GO:0005886">
    <property type="term" value="C:plasma membrane"/>
    <property type="evidence" value="ECO:0007669"/>
    <property type="project" value="TreeGrafter"/>
</dbReference>
<feature type="region of interest" description="Disordered" evidence="6">
    <location>
        <begin position="372"/>
        <end position="401"/>
    </location>
</feature>
<dbReference type="PROSITE" id="PS50110">
    <property type="entry name" value="RESPONSE_REGULATORY"/>
    <property type="match status" value="1"/>
</dbReference>
<name>A0A9N9IHU3_9GLOM</name>
<dbReference type="Gene3D" id="3.40.50.2300">
    <property type="match status" value="1"/>
</dbReference>
<keyword evidence="4" id="KW-0418">Kinase</keyword>
<sequence length="401" mass="44562">SKIIEKMQNEIAMSSADNIGRRRVVVLSKPIGPHKMEAAILACFGPKDGVELDNNGSVSTPPQMLHSAPYDEIQHYHDNASSEDTSSPLETPILERTDPFDNVSSYSHFRTIPLFRSTTMPNIPPSTSPPPFTEKFLPIPNPRQQSSPGLSTSVPEMNAFPVPSISQRMDLRGPRILVVEDNAVNRMILSNFLKKRGIYFEEAENGAIGVEKYRKALEREDIGIDLKKGFDIIFMDIQMPVMNGNVATSEIPIREFKVIPATTSFLLNSLSSAGFPSSLLNTESINTEDNTTDPSTSTQNRSLIFALTGLASDEDKHVAFESGVDGFLTKPVSLKTLDKVIKRWHELEEFATQIPTDALPSSMDTLNKDRIENEQETKDGKKEAQEQEEFRKKGIVSMCNC</sequence>
<dbReference type="EMBL" id="CAJVPV010027673">
    <property type="protein sequence ID" value="CAG8734687.1"/>
    <property type="molecule type" value="Genomic_DNA"/>
</dbReference>
<dbReference type="SMART" id="SM00448">
    <property type="entry name" value="REC"/>
    <property type="match status" value="1"/>
</dbReference>
<dbReference type="EC" id="2.7.13.3" evidence="2"/>
<gene>
    <name evidence="8" type="ORF">AMORRO_LOCUS14288</name>
</gene>
<evidence type="ECO:0000256" key="3">
    <source>
        <dbReference type="ARBA" id="ARBA00022679"/>
    </source>
</evidence>
<keyword evidence="3" id="KW-0808">Transferase</keyword>